<gene>
    <name evidence="1" type="ORF">THMIRHAT_00200</name>
</gene>
<accession>A0A6F8PJN6</accession>
<evidence type="ECO:0000313" key="1">
    <source>
        <dbReference type="EMBL" id="BBP42274.1"/>
    </source>
</evidence>
<dbReference type="AlphaFoldDB" id="A0A6F8PJN6"/>
<sequence length="58" mass="7095">MRGIQKQHLPSKDCPVCHKPFVWRKKWAKDWETVIYCSERCQRQAKQQRRQLNAEENP</sequence>
<organism evidence="1 2">
    <name type="scientific">Thiosulfativibrio zosterae</name>
    <dbReference type="NCBI Taxonomy" id="2675053"/>
    <lineage>
        <taxon>Bacteria</taxon>
        <taxon>Pseudomonadati</taxon>
        <taxon>Pseudomonadota</taxon>
        <taxon>Gammaproteobacteria</taxon>
        <taxon>Thiotrichales</taxon>
        <taxon>Piscirickettsiaceae</taxon>
        <taxon>Thiosulfativibrio</taxon>
    </lineage>
</organism>
<reference evidence="2" key="1">
    <citation type="submission" date="2019-11" db="EMBL/GenBank/DDBJ databases">
        <title>Isolation and characterization of two novel species in the genus Thiomicrorhabdus.</title>
        <authorList>
            <person name="Mochizuki J."/>
            <person name="Kojima H."/>
            <person name="Fukui M."/>
        </authorList>
    </citation>
    <scope>NUCLEOTIDE SEQUENCE [LARGE SCALE GENOMIC DNA]</scope>
    <source>
        <strain evidence="2">AkT22</strain>
    </source>
</reference>
<evidence type="ECO:0008006" key="3">
    <source>
        <dbReference type="Google" id="ProtNLM"/>
    </source>
</evidence>
<name>A0A6F8PJN6_9GAMM</name>
<dbReference type="PANTHER" id="PTHR37463">
    <property type="entry name" value="GSL3115 PROTEIN"/>
    <property type="match status" value="1"/>
</dbReference>
<dbReference type="EMBL" id="AP021888">
    <property type="protein sequence ID" value="BBP42274.1"/>
    <property type="molecule type" value="Genomic_DNA"/>
</dbReference>
<dbReference type="RefSeq" id="WP_173289540.1">
    <property type="nucleotide sequence ID" value="NZ_AP021888.1"/>
</dbReference>
<proteinExistence type="predicted"/>
<dbReference type="PANTHER" id="PTHR37463:SF1">
    <property type="entry name" value="DUF2256 DOMAIN-CONTAINING PROTEIN"/>
    <property type="match status" value="1"/>
</dbReference>
<dbReference type="PIRSF" id="PIRSF037205">
    <property type="entry name" value="UCP037205"/>
    <property type="match status" value="1"/>
</dbReference>
<dbReference type="InterPro" id="IPR017136">
    <property type="entry name" value="UCP037205"/>
</dbReference>
<dbReference type="KEGG" id="tzo:THMIRHAT_00200"/>
<evidence type="ECO:0000313" key="2">
    <source>
        <dbReference type="Proteomes" id="UP000501466"/>
    </source>
</evidence>
<keyword evidence="2" id="KW-1185">Reference proteome</keyword>
<dbReference type="Pfam" id="PF10013">
    <property type="entry name" value="DUF2256"/>
    <property type="match status" value="1"/>
</dbReference>
<dbReference type="Proteomes" id="UP000501466">
    <property type="component" value="Chromosome"/>
</dbReference>
<protein>
    <recommendedName>
        <fullName evidence="3">DUF2256 domain-containing protein</fullName>
    </recommendedName>
</protein>